<dbReference type="PROSITE" id="PS51257">
    <property type="entry name" value="PROKAR_LIPOPROTEIN"/>
    <property type="match status" value="1"/>
</dbReference>
<reference evidence="2" key="2">
    <citation type="journal article" date="2021" name="PeerJ">
        <title>Extensive microbial diversity within the chicken gut microbiome revealed by metagenomics and culture.</title>
        <authorList>
            <person name="Gilroy R."/>
            <person name="Ravi A."/>
            <person name="Getino M."/>
            <person name="Pursley I."/>
            <person name="Horton D.L."/>
            <person name="Alikhan N.F."/>
            <person name="Baker D."/>
            <person name="Gharbi K."/>
            <person name="Hall N."/>
            <person name="Watson M."/>
            <person name="Adriaenssens E.M."/>
            <person name="Foster-Nyarko E."/>
            <person name="Jarju S."/>
            <person name="Secka A."/>
            <person name="Antonio M."/>
            <person name="Oren A."/>
            <person name="Chaudhuri R.R."/>
            <person name="La Ragione R."/>
            <person name="Hildebrand F."/>
            <person name="Pallen M.J."/>
        </authorList>
    </citation>
    <scope>NUCLEOTIDE SEQUENCE</scope>
    <source>
        <strain evidence="2">1063</strain>
    </source>
</reference>
<accession>A0A9D1L2V1</accession>
<evidence type="ECO:0000313" key="3">
    <source>
        <dbReference type="Proteomes" id="UP000824088"/>
    </source>
</evidence>
<evidence type="ECO:0008006" key="4">
    <source>
        <dbReference type="Google" id="ProtNLM"/>
    </source>
</evidence>
<reference evidence="2" key="1">
    <citation type="submission" date="2020-10" db="EMBL/GenBank/DDBJ databases">
        <authorList>
            <person name="Gilroy R."/>
        </authorList>
    </citation>
    <scope>NUCLEOTIDE SEQUENCE</scope>
    <source>
        <strain evidence="2">1063</strain>
    </source>
</reference>
<evidence type="ECO:0000256" key="1">
    <source>
        <dbReference type="SAM" id="Phobius"/>
    </source>
</evidence>
<keyword evidence="1" id="KW-0812">Transmembrane</keyword>
<sequence>MSAAARSAAKLLFSLAVALGVSVAVLCLAVLSCTAAEGYPNLFGDGFVLNCGGYCPELPEGDLVFFTECDPTELAEGDFVVWRNSAGMRVGRVYSTSESYVTVRGDGYVTALPLSVVLGKATRHNPGFGVFLSAVSENSEFGTATGIAIALIALISLISDLTRRAGSALAEI</sequence>
<feature type="transmembrane region" description="Helical" evidence="1">
    <location>
        <begin position="141"/>
        <end position="159"/>
    </location>
</feature>
<dbReference type="EMBL" id="DVMN01000059">
    <property type="protein sequence ID" value="HIU21263.1"/>
    <property type="molecule type" value="Genomic_DNA"/>
</dbReference>
<protein>
    <recommendedName>
        <fullName evidence="4">Signal peptidase I</fullName>
    </recommendedName>
</protein>
<name>A0A9D1L2V1_9FIRM</name>
<comment type="caution">
    <text evidence="2">The sequence shown here is derived from an EMBL/GenBank/DDBJ whole genome shotgun (WGS) entry which is preliminary data.</text>
</comment>
<keyword evidence="1" id="KW-1133">Transmembrane helix</keyword>
<evidence type="ECO:0000313" key="2">
    <source>
        <dbReference type="EMBL" id="HIU21263.1"/>
    </source>
</evidence>
<keyword evidence="1" id="KW-0472">Membrane</keyword>
<proteinExistence type="predicted"/>
<organism evidence="2 3">
    <name type="scientific">Candidatus Limadaptatus stercorigallinarum</name>
    <dbReference type="NCBI Taxonomy" id="2840845"/>
    <lineage>
        <taxon>Bacteria</taxon>
        <taxon>Bacillati</taxon>
        <taxon>Bacillota</taxon>
        <taxon>Clostridia</taxon>
        <taxon>Eubacteriales</taxon>
        <taxon>Candidatus Limadaptatus</taxon>
    </lineage>
</organism>
<gene>
    <name evidence="2" type="ORF">IAD51_03355</name>
</gene>
<dbReference type="Proteomes" id="UP000824088">
    <property type="component" value="Unassembled WGS sequence"/>
</dbReference>
<dbReference type="AlphaFoldDB" id="A0A9D1L2V1"/>